<dbReference type="EMBL" id="CABFNP030000582">
    <property type="protein sequence ID" value="CAI6045717.1"/>
    <property type="molecule type" value="Genomic_DNA"/>
</dbReference>
<dbReference type="AlphaFoldDB" id="A0AA35LSS6"/>
<dbReference type="PANTHER" id="PTHR35394">
    <property type="entry name" value="DUF3176 DOMAIN-CONTAINING PROTEIN"/>
    <property type="match status" value="1"/>
</dbReference>
<protein>
    <submittedName>
        <fullName evidence="2">Uncharacterized protein</fullName>
    </submittedName>
</protein>
<name>A0AA35LSS6_9HYPO</name>
<proteinExistence type="predicted"/>
<dbReference type="InterPro" id="IPR021514">
    <property type="entry name" value="DUF3176"/>
</dbReference>
<gene>
    <name evidence="2" type="ORF">CCHLO57077_00012964</name>
</gene>
<sequence>MLKASQPDQANEYDHLIHHQQKLNDHTELQDGVVPIGLLQHNSNTIDNESLSGLFQSPEHCNHSLSTIQFTEIGASTAELRKGPKETADSKQRDGLSAYLKFWVAEWIFSIVSIMILVALVILLYMFDGKPAPNWRFGLTLNTIAAFLSTICRATVMVPVTEALSQLKWNWMSLHIRPLRDLYLFDQASRWPFWSVRLLPRLRGRFIPLASTASVVLVVSLITSSVTQSAIGYRLENTLIKPGGNHSIGAFAPISTEYPGKINRNESQEDLLTDTVDIFLKLGFRWTYRTPIERLGKGFLTPLFKASYSPLMSRGPNQS</sequence>
<accession>A0AA35LSS6</accession>
<evidence type="ECO:0000313" key="2">
    <source>
        <dbReference type="EMBL" id="CAI6045717.1"/>
    </source>
</evidence>
<keyword evidence="1" id="KW-0472">Membrane</keyword>
<dbReference type="Pfam" id="PF11374">
    <property type="entry name" value="DUF3176"/>
    <property type="match status" value="1"/>
</dbReference>
<feature type="transmembrane region" description="Helical" evidence="1">
    <location>
        <begin position="206"/>
        <end position="226"/>
    </location>
</feature>
<organism evidence="2 3">
    <name type="scientific">Clonostachys chloroleuca</name>
    <dbReference type="NCBI Taxonomy" id="1926264"/>
    <lineage>
        <taxon>Eukaryota</taxon>
        <taxon>Fungi</taxon>
        <taxon>Dikarya</taxon>
        <taxon>Ascomycota</taxon>
        <taxon>Pezizomycotina</taxon>
        <taxon>Sordariomycetes</taxon>
        <taxon>Hypocreomycetidae</taxon>
        <taxon>Hypocreales</taxon>
        <taxon>Bionectriaceae</taxon>
        <taxon>Clonostachys</taxon>
    </lineage>
</organism>
<keyword evidence="1" id="KW-0812">Transmembrane</keyword>
<reference evidence="2" key="1">
    <citation type="submission" date="2023-01" db="EMBL/GenBank/DDBJ databases">
        <authorList>
            <person name="Piombo E."/>
        </authorList>
    </citation>
    <scope>NUCLEOTIDE SEQUENCE</scope>
</reference>
<feature type="transmembrane region" description="Helical" evidence="1">
    <location>
        <begin position="107"/>
        <end position="127"/>
    </location>
</feature>
<evidence type="ECO:0000313" key="3">
    <source>
        <dbReference type="Proteomes" id="UP001160390"/>
    </source>
</evidence>
<dbReference type="PANTHER" id="PTHR35394:SF5">
    <property type="entry name" value="DUF3176 DOMAIN-CONTAINING PROTEIN"/>
    <property type="match status" value="1"/>
</dbReference>
<feature type="transmembrane region" description="Helical" evidence="1">
    <location>
        <begin position="139"/>
        <end position="160"/>
    </location>
</feature>
<keyword evidence="1" id="KW-1133">Transmembrane helix</keyword>
<comment type="caution">
    <text evidence="2">The sequence shown here is derived from an EMBL/GenBank/DDBJ whole genome shotgun (WGS) entry which is preliminary data.</text>
</comment>
<dbReference type="Proteomes" id="UP001160390">
    <property type="component" value="Unassembled WGS sequence"/>
</dbReference>
<keyword evidence="3" id="KW-1185">Reference proteome</keyword>
<evidence type="ECO:0000256" key="1">
    <source>
        <dbReference type="SAM" id="Phobius"/>
    </source>
</evidence>